<accession>A0ABP3KFV3</accession>
<protein>
    <recommendedName>
        <fullName evidence="5">Serine/threonine protein kinase</fullName>
    </recommendedName>
</protein>
<evidence type="ECO:0000256" key="1">
    <source>
        <dbReference type="SAM" id="MobiDB-lite"/>
    </source>
</evidence>
<keyword evidence="2" id="KW-1133">Transmembrane helix</keyword>
<dbReference type="RefSeq" id="WP_344093820.1">
    <property type="nucleotide sequence ID" value="NZ_BAAAHB010000060.1"/>
</dbReference>
<feature type="compositionally biased region" description="Pro residues" evidence="1">
    <location>
        <begin position="79"/>
        <end position="99"/>
    </location>
</feature>
<evidence type="ECO:0000313" key="4">
    <source>
        <dbReference type="Proteomes" id="UP001499895"/>
    </source>
</evidence>
<evidence type="ECO:0000313" key="3">
    <source>
        <dbReference type="EMBL" id="GAA0478762.1"/>
    </source>
</evidence>
<keyword evidence="2" id="KW-0472">Membrane</keyword>
<organism evidence="3 4">
    <name type="scientific">Streptomyces stramineus</name>
    <dbReference type="NCBI Taxonomy" id="173861"/>
    <lineage>
        <taxon>Bacteria</taxon>
        <taxon>Bacillati</taxon>
        <taxon>Actinomycetota</taxon>
        <taxon>Actinomycetes</taxon>
        <taxon>Kitasatosporales</taxon>
        <taxon>Streptomycetaceae</taxon>
        <taxon>Streptomyces</taxon>
    </lineage>
</organism>
<evidence type="ECO:0008006" key="5">
    <source>
        <dbReference type="Google" id="ProtNLM"/>
    </source>
</evidence>
<comment type="caution">
    <text evidence="3">The sequence shown here is derived from an EMBL/GenBank/DDBJ whole genome shotgun (WGS) entry which is preliminary data.</text>
</comment>
<keyword evidence="4" id="KW-1185">Reference proteome</keyword>
<dbReference type="EMBL" id="BAAAHB010000060">
    <property type="protein sequence ID" value="GAA0478762.1"/>
    <property type="molecule type" value="Genomic_DNA"/>
</dbReference>
<feature type="transmembrane region" description="Helical" evidence="2">
    <location>
        <begin position="6"/>
        <end position="27"/>
    </location>
</feature>
<gene>
    <name evidence="3" type="ORF">GCM10009544_45850</name>
</gene>
<feature type="region of interest" description="Disordered" evidence="1">
    <location>
        <begin position="64"/>
        <end position="116"/>
    </location>
</feature>
<feature type="transmembrane region" description="Helical" evidence="2">
    <location>
        <begin position="39"/>
        <end position="59"/>
    </location>
</feature>
<evidence type="ECO:0000256" key="2">
    <source>
        <dbReference type="SAM" id="Phobius"/>
    </source>
</evidence>
<reference evidence="4" key="1">
    <citation type="journal article" date="2019" name="Int. J. Syst. Evol. Microbiol.">
        <title>The Global Catalogue of Microorganisms (GCM) 10K type strain sequencing project: providing services to taxonomists for standard genome sequencing and annotation.</title>
        <authorList>
            <consortium name="The Broad Institute Genomics Platform"/>
            <consortium name="The Broad Institute Genome Sequencing Center for Infectious Disease"/>
            <person name="Wu L."/>
            <person name="Ma J."/>
        </authorList>
    </citation>
    <scope>NUCLEOTIDE SEQUENCE [LARGE SCALE GENOMIC DNA]</scope>
    <source>
        <strain evidence="4">JCM 10649</strain>
    </source>
</reference>
<keyword evidence="2" id="KW-0812">Transmembrane</keyword>
<name>A0ABP3KFV3_9ACTN</name>
<dbReference type="Proteomes" id="UP001499895">
    <property type="component" value="Unassembled WGS sequence"/>
</dbReference>
<sequence>MPTSASIVLFVFGGLMVLISLLGSGFSVREISFPRISPVIRSTAALLGAGLVVTSLVLLSNASPGPGRENPTAHSSTVPPAPGPVTTSPAPPVATPPVSSPSVQPPGTARTGQPAGDRTRALLAHVPQSIRGSCSGGDAAKFPPSVVAVVACRPADGFPVVYLQFVDGVSTRGGFDVLLKDVRISRNACGPTVPLNGRTTYSAAGRDAGSVACHGGSDGDTYLTWSNESLAIVARASAPPAEYGELLEWWRTAGPPPGSAV</sequence>
<proteinExistence type="predicted"/>